<dbReference type="InterPro" id="IPR024500">
    <property type="entry name" value="DUF3074"/>
</dbReference>
<feature type="compositionally biased region" description="Low complexity" evidence="1">
    <location>
        <begin position="360"/>
        <end position="376"/>
    </location>
</feature>
<feature type="region of interest" description="Disordered" evidence="1">
    <location>
        <begin position="415"/>
        <end position="585"/>
    </location>
</feature>
<feature type="region of interest" description="Disordered" evidence="1">
    <location>
        <begin position="632"/>
        <end position="660"/>
    </location>
</feature>
<evidence type="ECO:0000313" key="4">
    <source>
        <dbReference type="Proteomes" id="UP000800092"/>
    </source>
</evidence>
<organism evidence="3 4">
    <name type="scientific">Viridothelium virens</name>
    <name type="common">Speckled blister lichen</name>
    <name type="synonym">Trypethelium virens</name>
    <dbReference type="NCBI Taxonomy" id="1048519"/>
    <lineage>
        <taxon>Eukaryota</taxon>
        <taxon>Fungi</taxon>
        <taxon>Dikarya</taxon>
        <taxon>Ascomycota</taxon>
        <taxon>Pezizomycotina</taxon>
        <taxon>Dothideomycetes</taxon>
        <taxon>Dothideomycetes incertae sedis</taxon>
        <taxon>Trypetheliales</taxon>
        <taxon>Trypetheliaceae</taxon>
        <taxon>Viridothelium</taxon>
    </lineage>
</organism>
<name>A0A6A6GVH9_VIRVR</name>
<evidence type="ECO:0000256" key="1">
    <source>
        <dbReference type="SAM" id="MobiDB-lite"/>
    </source>
</evidence>
<accession>A0A6A6GVH9</accession>
<sequence length="660" mass="72960">MSQLQGALSALGPINFDDIPLSDLNSFMSNAFTQAETIANSVPPPPGGDDFLHSKPSTSQVNSAHNAATMTVSSARPPPPQPSHVELQKGWGKPMKVNPKENPLGISLYKMAGHDRHGAWFARSSVHEGLGFDKWRTAMKREFLESMAVEGGPGAGCVRGIGVDQRLDKKEVEGLGVLEVFQLSAQFPGPVAPREFITLLMTSENCLSEASAPHIDSPKSPKSIPRHFMVVSKPCQHPDAPEREGYVRGQYESIELIREIPLRLDLDDENEKAELNPVQWIMVTRSDPGGGIPRFMVERGTPSSIISDASKFLNWACSQDFTANAGTAEHEISGATSKSNAEDEETEALEEEQVEVNGHLSGLESSSRRGSTTMTGQYDERTEADGHHHASGQDQGLMSQISDVVRSYAPQFVQGEVANPTPSTPHAQRRSSSSSSSSTSTSSLQSFADAEPFHTAQEPLSFDSSASTETPLSSAARPGGPNRAATFQHDRELTKLEDKRRALDEKLSRQHAKEDARRARDSEKTEAEAAKARERHDREVRKYEERHQKEMRKLEEKREKEARKREERRKKVDEKDAWQRVKQEREGFRERVGYLERENEVLRSQVGELQKENTALVVRLGKMEGGGAILASVRSDLGKEGRGSRRESPKGSERSKRSGE</sequence>
<feature type="region of interest" description="Disordered" evidence="1">
    <location>
        <begin position="71"/>
        <end position="94"/>
    </location>
</feature>
<evidence type="ECO:0000259" key="2">
    <source>
        <dbReference type="Pfam" id="PF11274"/>
    </source>
</evidence>
<feature type="compositionally biased region" description="Basic and acidic residues" evidence="1">
    <location>
        <begin position="488"/>
        <end position="585"/>
    </location>
</feature>
<gene>
    <name evidence="3" type="ORF">EV356DRAFT_436784</name>
</gene>
<dbReference type="Gene3D" id="3.30.530.20">
    <property type="match status" value="1"/>
</dbReference>
<feature type="domain" description="DUF3074" evidence="2">
    <location>
        <begin position="120"/>
        <end position="316"/>
    </location>
</feature>
<reference evidence="3" key="1">
    <citation type="journal article" date="2020" name="Stud. Mycol.">
        <title>101 Dothideomycetes genomes: a test case for predicting lifestyles and emergence of pathogens.</title>
        <authorList>
            <person name="Haridas S."/>
            <person name="Albert R."/>
            <person name="Binder M."/>
            <person name="Bloem J."/>
            <person name="Labutti K."/>
            <person name="Salamov A."/>
            <person name="Andreopoulos B."/>
            <person name="Baker S."/>
            <person name="Barry K."/>
            <person name="Bills G."/>
            <person name="Bluhm B."/>
            <person name="Cannon C."/>
            <person name="Castanera R."/>
            <person name="Culley D."/>
            <person name="Daum C."/>
            <person name="Ezra D."/>
            <person name="Gonzalez J."/>
            <person name="Henrissat B."/>
            <person name="Kuo A."/>
            <person name="Liang C."/>
            <person name="Lipzen A."/>
            <person name="Lutzoni F."/>
            <person name="Magnuson J."/>
            <person name="Mondo S."/>
            <person name="Nolan M."/>
            <person name="Ohm R."/>
            <person name="Pangilinan J."/>
            <person name="Park H.-J."/>
            <person name="Ramirez L."/>
            <person name="Alfaro M."/>
            <person name="Sun H."/>
            <person name="Tritt A."/>
            <person name="Yoshinaga Y."/>
            <person name="Zwiers L.-H."/>
            <person name="Turgeon B."/>
            <person name="Goodwin S."/>
            <person name="Spatafora J."/>
            <person name="Crous P."/>
            <person name="Grigoriev I."/>
        </authorList>
    </citation>
    <scope>NUCLEOTIDE SEQUENCE</scope>
    <source>
        <strain evidence="3">Tuck. ex Michener</strain>
    </source>
</reference>
<proteinExistence type="predicted"/>
<protein>
    <recommendedName>
        <fullName evidence="2">DUF3074 domain-containing protein</fullName>
    </recommendedName>
</protein>
<dbReference type="PANTHER" id="PTHR40370:SF1">
    <property type="entry name" value="DUF3074 DOMAIN-CONTAINING PROTEIN"/>
    <property type="match status" value="1"/>
</dbReference>
<feature type="region of interest" description="Disordered" evidence="1">
    <location>
        <begin position="329"/>
        <end position="376"/>
    </location>
</feature>
<dbReference type="AlphaFoldDB" id="A0A6A6GVH9"/>
<feature type="compositionally biased region" description="Polar residues" evidence="1">
    <location>
        <begin position="462"/>
        <end position="473"/>
    </location>
</feature>
<feature type="compositionally biased region" description="Low complexity" evidence="1">
    <location>
        <begin position="431"/>
        <end position="443"/>
    </location>
</feature>
<dbReference type="OrthoDB" id="5403181at2759"/>
<feature type="compositionally biased region" description="Acidic residues" evidence="1">
    <location>
        <begin position="342"/>
        <end position="354"/>
    </location>
</feature>
<keyword evidence="4" id="KW-1185">Reference proteome</keyword>
<dbReference type="InterPro" id="IPR023393">
    <property type="entry name" value="START-like_dom_sf"/>
</dbReference>
<dbReference type="Proteomes" id="UP000800092">
    <property type="component" value="Unassembled WGS sequence"/>
</dbReference>
<dbReference type="EMBL" id="ML991853">
    <property type="protein sequence ID" value="KAF2229796.1"/>
    <property type="molecule type" value="Genomic_DNA"/>
</dbReference>
<feature type="non-terminal residue" evidence="3">
    <location>
        <position position="660"/>
    </location>
</feature>
<dbReference type="Pfam" id="PF11274">
    <property type="entry name" value="DUF3074"/>
    <property type="match status" value="1"/>
</dbReference>
<dbReference type="SUPFAM" id="SSF55961">
    <property type="entry name" value="Bet v1-like"/>
    <property type="match status" value="1"/>
</dbReference>
<feature type="compositionally biased region" description="Basic and acidic residues" evidence="1">
    <location>
        <begin position="636"/>
        <end position="660"/>
    </location>
</feature>
<dbReference type="CDD" id="cd08864">
    <property type="entry name" value="SRPBCC_DUF3074"/>
    <property type="match status" value="1"/>
</dbReference>
<dbReference type="PANTHER" id="PTHR40370">
    <property type="entry name" value="EXPRESSED PROTEIN"/>
    <property type="match status" value="1"/>
</dbReference>
<evidence type="ECO:0000313" key="3">
    <source>
        <dbReference type="EMBL" id="KAF2229796.1"/>
    </source>
</evidence>